<keyword evidence="7" id="KW-0614">Plasmid</keyword>
<dbReference type="AlphaFoldDB" id="A0A2D3TAI5"/>
<dbReference type="InterPro" id="IPR013321">
    <property type="entry name" value="Arc_rbn_hlx_hlx"/>
</dbReference>
<keyword evidence="6" id="KW-0238">DNA-binding</keyword>
<dbReference type="GO" id="GO:0043565">
    <property type="term" value="F:sequence-specific DNA binding"/>
    <property type="evidence" value="ECO:0007669"/>
    <property type="project" value="UniProtKB-ARBA"/>
</dbReference>
<dbReference type="EMBL" id="CP017607">
    <property type="protein sequence ID" value="ATW30831.1"/>
    <property type="molecule type" value="Genomic_DNA"/>
</dbReference>
<dbReference type="SUPFAM" id="SSF47598">
    <property type="entry name" value="Ribbon-helix-helix"/>
    <property type="match status" value="1"/>
</dbReference>
<organism evidence="7 8">
    <name type="scientific">Candidatus Williamhamiltonella defendens</name>
    <dbReference type="NCBI Taxonomy" id="138072"/>
    <lineage>
        <taxon>Bacteria</taxon>
        <taxon>Pseudomonadati</taxon>
        <taxon>Pseudomonadota</taxon>
        <taxon>Gammaproteobacteria</taxon>
        <taxon>Enterobacterales</taxon>
        <taxon>Enterobacteriaceae</taxon>
        <taxon>aphid secondary symbionts</taxon>
        <taxon>Candidatus Williamhamiltonella</taxon>
    </lineage>
</organism>
<evidence type="ECO:0000256" key="4">
    <source>
        <dbReference type="ARBA" id="ARBA00022490"/>
    </source>
</evidence>
<dbReference type="InterPro" id="IPR008876">
    <property type="entry name" value="TraY"/>
</dbReference>
<dbReference type="GO" id="GO:0006355">
    <property type="term" value="P:regulation of DNA-templated transcription"/>
    <property type="evidence" value="ECO:0007669"/>
    <property type="project" value="InterPro"/>
</dbReference>
<reference evidence="8" key="1">
    <citation type="submission" date="2016-10" db="EMBL/GenBank/DDBJ databases">
        <authorList>
            <person name="Chevignon G."/>
        </authorList>
    </citation>
    <scope>NUCLEOTIDE SEQUENCE [LARGE SCALE GENOMIC DNA]</scope>
    <source>
        <strain evidence="8">A2C</strain>
        <plasmid evidence="8">phda2c.1</plasmid>
    </source>
</reference>
<comment type="similarity">
    <text evidence="2">Belongs to the TraY family.</text>
</comment>
<dbReference type="RefSeq" id="WP_100103797.1">
    <property type="nucleotide sequence ID" value="NZ_CAWNMT010000002.1"/>
</dbReference>
<dbReference type="InterPro" id="IPR010985">
    <property type="entry name" value="Ribbon_hlx_hlx"/>
</dbReference>
<geneLocation type="plasmid" evidence="8">
    <name>phda2c.1</name>
</geneLocation>
<dbReference type="Gene3D" id="1.10.1220.10">
    <property type="entry name" value="Met repressor-like"/>
    <property type="match status" value="1"/>
</dbReference>
<evidence type="ECO:0000256" key="6">
    <source>
        <dbReference type="ARBA" id="ARBA00023125"/>
    </source>
</evidence>
<dbReference type="Pfam" id="PF05509">
    <property type="entry name" value="TraY"/>
    <property type="match status" value="1"/>
</dbReference>
<dbReference type="Proteomes" id="UP000230008">
    <property type="component" value="Plasmid pHDA2C.1"/>
</dbReference>
<gene>
    <name evidence="7" type="ORF">BJP41_10160</name>
</gene>
<sequence>MLAIRLPDEIENRLDNLAKRTGRTKTFYAREAILTHLEDLEDYYLAASAVARVRKGQDAVHSSEDVRKSLGLED</sequence>
<dbReference type="GO" id="GO:0005737">
    <property type="term" value="C:cytoplasm"/>
    <property type="evidence" value="ECO:0007669"/>
    <property type="project" value="UniProtKB-SubCell"/>
</dbReference>
<evidence type="ECO:0000256" key="1">
    <source>
        <dbReference type="ARBA" id="ARBA00004496"/>
    </source>
</evidence>
<name>A0A2D3TAI5_9ENTR</name>
<evidence type="ECO:0000256" key="5">
    <source>
        <dbReference type="ARBA" id="ARBA00022971"/>
    </source>
</evidence>
<evidence type="ECO:0000256" key="2">
    <source>
        <dbReference type="ARBA" id="ARBA00007183"/>
    </source>
</evidence>
<keyword evidence="5" id="KW-0184">Conjugation</keyword>
<reference evidence="8" key="2">
    <citation type="submission" date="2017-11" db="EMBL/GenBank/DDBJ databases">
        <title>PacBio sequencing of new strain of the secondary endosymbiont Candidatus Hamiltonella defensa.</title>
        <authorList>
            <person name="Strand M.R."/>
            <person name="Oliver K."/>
        </authorList>
    </citation>
    <scope>NUCLEOTIDE SEQUENCE [LARGE SCALE GENOMIC DNA]</scope>
    <source>
        <strain evidence="8">A2C</strain>
        <plasmid evidence="8">phda2c.1</plasmid>
    </source>
</reference>
<accession>A0A2D3TAI5</accession>
<dbReference type="CDD" id="cd22233">
    <property type="entry name" value="RHH_CopAso-like"/>
    <property type="match status" value="1"/>
</dbReference>
<proteinExistence type="inferred from homology"/>
<keyword evidence="4" id="KW-0963">Cytoplasm</keyword>
<protein>
    <recommendedName>
        <fullName evidence="3">Relaxosome protein TraY</fullName>
    </recommendedName>
</protein>
<evidence type="ECO:0000313" key="8">
    <source>
        <dbReference type="Proteomes" id="UP000230008"/>
    </source>
</evidence>
<evidence type="ECO:0000313" key="7">
    <source>
        <dbReference type="EMBL" id="ATW30831.1"/>
    </source>
</evidence>
<evidence type="ECO:0000256" key="3">
    <source>
        <dbReference type="ARBA" id="ARBA00020541"/>
    </source>
</evidence>
<comment type="subcellular location">
    <subcellularLocation>
        <location evidence="1">Cytoplasm</location>
    </subcellularLocation>
</comment>